<dbReference type="Pfam" id="PF06150">
    <property type="entry name" value="ChaB"/>
    <property type="match status" value="1"/>
</dbReference>
<feature type="compositionally biased region" description="Basic and acidic residues" evidence="1">
    <location>
        <begin position="89"/>
        <end position="102"/>
    </location>
</feature>
<feature type="region of interest" description="Disordered" evidence="1">
    <location>
        <begin position="29"/>
        <end position="138"/>
    </location>
</feature>
<name>A0A6J4T741_9ACTN</name>
<dbReference type="EMBL" id="CADCVO010000495">
    <property type="protein sequence ID" value="CAA9515593.1"/>
    <property type="molecule type" value="Genomic_DNA"/>
</dbReference>
<dbReference type="SUPFAM" id="SSF140376">
    <property type="entry name" value="ChaB-like"/>
    <property type="match status" value="1"/>
</dbReference>
<dbReference type="SUPFAM" id="SSF68912">
    <property type="entry name" value="Rho N-terminal domain-like"/>
    <property type="match status" value="1"/>
</dbReference>
<feature type="region of interest" description="Disordered" evidence="1">
    <location>
        <begin position="1"/>
        <end position="20"/>
    </location>
</feature>
<organism evidence="3">
    <name type="scientific">uncultured Solirubrobacteraceae bacterium</name>
    <dbReference type="NCBI Taxonomy" id="1162706"/>
    <lineage>
        <taxon>Bacteria</taxon>
        <taxon>Bacillati</taxon>
        <taxon>Actinomycetota</taxon>
        <taxon>Thermoleophilia</taxon>
        <taxon>Solirubrobacterales</taxon>
        <taxon>Solirubrobacteraceae</taxon>
        <taxon>environmental samples</taxon>
    </lineage>
</organism>
<dbReference type="AlphaFoldDB" id="A0A6J4T741"/>
<dbReference type="InterPro" id="IPR011112">
    <property type="entry name" value="Rho-like_N"/>
</dbReference>
<accession>A0A6J4T741</accession>
<feature type="compositionally biased region" description="Basic and acidic residues" evidence="1">
    <location>
        <begin position="112"/>
        <end position="138"/>
    </location>
</feature>
<feature type="compositionally biased region" description="Basic and acidic residues" evidence="1">
    <location>
        <begin position="51"/>
        <end position="73"/>
    </location>
</feature>
<dbReference type="InterPro" id="IPR009317">
    <property type="entry name" value="ChaB"/>
</dbReference>
<evidence type="ECO:0000259" key="2">
    <source>
        <dbReference type="Pfam" id="PF07498"/>
    </source>
</evidence>
<reference evidence="3" key="1">
    <citation type="submission" date="2020-02" db="EMBL/GenBank/DDBJ databases">
        <authorList>
            <person name="Meier V. D."/>
        </authorList>
    </citation>
    <scope>NUCLEOTIDE SEQUENCE</scope>
    <source>
        <strain evidence="3">AVDCRST_MAG13</strain>
    </source>
</reference>
<evidence type="ECO:0000256" key="1">
    <source>
        <dbReference type="SAM" id="MobiDB-lite"/>
    </source>
</evidence>
<dbReference type="Pfam" id="PF07498">
    <property type="entry name" value="Rho_N"/>
    <property type="match status" value="1"/>
</dbReference>
<dbReference type="Gene3D" id="1.10.1740.70">
    <property type="entry name" value="ChaB"/>
    <property type="match status" value="1"/>
</dbReference>
<feature type="domain" description="Rho termination factor-like N-terminal" evidence="2">
    <location>
        <begin position="95"/>
        <end position="117"/>
    </location>
</feature>
<gene>
    <name evidence="3" type="ORF">AVDCRST_MAG13-3056</name>
</gene>
<proteinExistence type="predicted"/>
<protein>
    <recommendedName>
        <fullName evidence="2">Rho termination factor-like N-terminal domain-containing protein</fullName>
    </recommendedName>
</protein>
<evidence type="ECO:0000313" key="3">
    <source>
        <dbReference type="EMBL" id="CAA9515593.1"/>
    </source>
</evidence>
<dbReference type="InterPro" id="IPR036269">
    <property type="entry name" value="Rho_N_sf"/>
</dbReference>
<dbReference type="InterPro" id="IPR037205">
    <property type="entry name" value="ChaB_sf"/>
</dbReference>
<dbReference type="GO" id="GO:0006353">
    <property type="term" value="P:DNA-templated transcription termination"/>
    <property type="evidence" value="ECO:0007669"/>
    <property type="project" value="InterPro"/>
</dbReference>
<sequence length="138" mass="15441">MPPKKDDLPSTLKRSPAKAQRTFAKTLESAEETYDGDGQRAARTAWAAVKHSFEKRGDHWEPKDHKGPSDEQAARGTPEPGPTAGGVDVKGHTRDELLEMAKEAGITGRSRMTKDELGQALRRHNDRETRRAREREQD</sequence>